<dbReference type="Gene3D" id="1.10.630.10">
    <property type="entry name" value="Cytochrome P450"/>
    <property type="match status" value="1"/>
</dbReference>
<dbReference type="GO" id="GO:0004497">
    <property type="term" value="F:monooxygenase activity"/>
    <property type="evidence" value="ECO:0007669"/>
    <property type="project" value="UniProtKB-KW"/>
</dbReference>
<dbReference type="SUPFAM" id="SSF48264">
    <property type="entry name" value="Cytochrome P450"/>
    <property type="match status" value="1"/>
</dbReference>
<keyword evidence="10" id="KW-0560">Oxidoreductase</keyword>
<dbReference type="Pfam" id="PF00067">
    <property type="entry name" value="p450"/>
    <property type="match status" value="1"/>
</dbReference>
<name>A0A6J2IT68_9PASS</name>
<comment type="cofactor">
    <cofactor evidence="9">
        <name>heme</name>
        <dbReference type="ChEBI" id="CHEBI:30413"/>
    </cofactor>
</comment>
<keyword evidence="12" id="KW-1185">Reference proteome</keyword>
<evidence type="ECO:0000256" key="8">
    <source>
        <dbReference type="ARBA" id="ARBA00023136"/>
    </source>
</evidence>
<keyword evidence="7 10" id="KW-0503">Monooxygenase</keyword>
<dbReference type="GO" id="GO:0020037">
    <property type="term" value="F:heme binding"/>
    <property type="evidence" value="ECO:0007669"/>
    <property type="project" value="InterPro"/>
</dbReference>
<protein>
    <submittedName>
        <fullName evidence="13">Cytochrome P450 4B1-like</fullName>
    </submittedName>
</protein>
<dbReference type="InterPro" id="IPR001128">
    <property type="entry name" value="Cyt_P450"/>
</dbReference>
<dbReference type="InterPro" id="IPR002401">
    <property type="entry name" value="Cyt_P450_E_grp-I"/>
</dbReference>
<dbReference type="InParanoid" id="A0A6J2IT68"/>
<keyword evidence="5" id="KW-0256">Endoplasmic reticulum</keyword>
<dbReference type="CDD" id="cd20678">
    <property type="entry name" value="CYP4B-like"/>
    <property type="match status" value="1"/>
</dbReference>
<dbReference type="GO" id="GO:0005506">
    <property type="term" value="F:iron ion binding"/>
    <property type="evidence" value="ECO:0007669"/>
    <property type="project" value="InterPro"/>
</dbReference>
<dbReference type="PANTHER" id="PTHR24291:SF201">
    <property type="entry name" value="CYTOCHROME P450, FAMILY 4, SUBFAMILY B, POLYPEPTIDE 7"/>
    <property type="match status" value="1"/>
</dbReference>
<feature type="binding site" description="axial binding residue" evidence="9">
    <location>
        <position position="545"/>
    </location>
    <ligand>
        <name>heme</name>
        <dbReference type="ChEBI" id="CHEBI:30413"/>
    </ligand>
    <ligandPart>
        <name>Fe</name>
        <dbReference type="ChEBI" id="CHEBI:18248"/>
    </ligandPart>
</feature>
<evidence type="ECO:0000256" key="5">
    <source>
        <dbReference type="ARBA" id="ARBA00022824"/>
    </source>
</evidence>
<feature type="compositionally biased region" description="Polar residues" evidence="11">
    <location>
        <begin position="1"/>
        <end position="14"/>
    </location>
</feature>
<organism evidence="12 13">
    <name type="scientific">Pipra filicauda</name>
    <name type="common">Wire-tailed manakin</name>
    <dbReference type="NCBI Taxonomy" id="649802"/>
    <lineage>
        <taxon>Eukaryota</taxon>
        <taxon>Metazoa</taxon>
        <taxon>Chordata</taxon>
        <taxon>Craniata</taxon>
        <taxon>Vertebrata</taxon>
        <taxon>Euteleostomi</taxon>
        <taxon>Archelosauria</taxon>
        <taxon>Archosauria</taxon>
        <taxon>Dinosauria</taxon>
        <taxon>Saurischia</taxon>
        <taxon>Theropoda</taxon>
        <taxon>Coelurosauria</taxon>
        <taxon>Aves</taxon>
        <taxon>Neognathae</taxon>
        <taxon>Neoaves</taxon>
        <taxon>Telluraves</taxon>
        <taxon>Australaves</taxon>
        <taxon>Passeriformes</taxon>
        <taxon>Pipridae</taxon>
        <taxon>Pipra</taxon>
    </lineage>
</organism>
<dbReference type="FunFam" id="1.10.630.10:FF:000005">
    <property type="entry name" value="cytochrome P450 4F22 isoform X2"/>
    <property type="match status" value="1"/>
</dbReference>
<evidence type="ECO:0000256" key="6">
    <source>
        <dbReference type="ARBA" id="ARBA00023004"/>
    </source>
</evidence>
<evidence type="ECO:0000313" key="12">
    <source>
        <dbReference type="Proteomes" id="UP000504627"/>
    </source>
</evidence>
<evidence type="ECO:0000256" key="9">
    <source>
        <dbReference type="PIRSR" id="PIRSR602401-1"/>
    </source>
</evidence>
<evidence type="ECO:0000256" key="1">
    <source>
        <dbReference type="ARBA" id="ARBA00004586"/>
    </source>
</evidence>
<dbReference type="PANTHER" id="PTHR24291">
    <property type="entry name" value="CYTOCHROME P450 FAMILY 4"/>
    <property type="match status" value="1"/>
</dbReference>
<dbReference type="PROSITE" id="PS00086">
    <property type="entry name" value="CYTOCHROME_P450"/>
    <property type="match status" value="1"/>
</dbReference>
<proteinExistence type="inferred from homology"/>
<feature type="region of interest" description="Disordered" evidence="11">
    <location>
        <begin position="1"/>
        <end position="31"/>
    </location>
</feature>
<evidence type="ECO:0000256" key="2">
    <source>
        <dbReference type="ARBA" id="ARBA00010617"/>
    </source>
</evidence>
<dbReference type="PRINTS" id="PR00463">
    <property type="entry name" value="EP450I"/>
</dbReference>
<dbReference type="PRINTS" id="PR00385">
    <property type="entry name" value="P450"/>
</dbReference>
<dbReference type="GeneID" id="114001775"/>
<accession>A0A6J2IT68</accession>
<dbReference type="AlphaFoldDB" id="A0A6J2IT68"/>
<evidence type="ECO:0000313" key="13">
    <source>
        <dbReference type="RefSeq" id="XP_027603037.2"/>
    </source>
</evidence>
<sequence length="598" mass="68101">MVFSSLLSPDSQPGASRCQRRGIREGSPSQPVWRRSRGMLPLLCLASPPNKLCRDLAAARTLDLPLRPALAGAAGAVGTREAAAAAALRAAMKLLWLGVDVSRVLHLAAVFCLTCVLLKAIQLYHRRRELLRALAPFPGHPTHWLFGHVHEFLKEEEVLEKAEIWAWKYQPAHPVWFGSFSAFLVVSNPDYAKVLLGRGDPKDNISYKHLIPWIGNGLLVLHGPKWHQHRKLLTPGFHYDVLKPYVALMAESTNVMLDKWEKLITDGKSVELFEHVSLMALDSIMKCAFSFHSNCQTNRENTYIQAVYDLCYMVDRRLRIFPYHNDIIYWLSPQGFRFRKACRIAHDHTDKVIRERKESLKDEREFEKIQKKRHLDFLDILLCAKDENGAGLSNEDLRAEVDTFMFEGHDTTASGISWLFYCLALHPEHQARCREEIQSILGDRQTIQWEDLSKMTYSTMCIKESLRIYPPVPGVARQLSKPITFPDGNTLPEGTVAAVSIYLIHRNPAIWKDPLVFDPSRFSPENVSGRHSHAFLPFSAGMRNCIGQQFAMNEMKVALALTLLRFELLPDPANPPVKITRITLRSKNGIHLYLKKIH</sequence>
<comment type="similarity">
    <text evidence="2 10">Belongs to the cytochrome P450 family.</text>
</comment>
<evidence type="ECO:0000256" key="11">
    <source>
        <dbReference type="SAM" id="MobiDB-lite"/>
    </source>
</evidence>
<gene>
    <name evidence="13" type="primary">LOC114001775</name>
</gene>
<reference evidence="13" key="1">
    <citation type="submission" date="2025-08" db="UniProtKB">
        <authorList>
            <consortium name="RefSeq"/>
        </authorList>
    </citation>
    <scope>IDENTIFICATION</scope>
    <source>
        <tissue evidence="13">Muscle</tissue>
    </source>
</reference>
<dbReference type="RefSeq" id="XP_027603037.2">
    <property type="nucleotide sequence ID" value="XM_027747236.2"/>
</dbReference>
<dbReference type="Proteomes" id="UP000504627">
    <property type="component" value="Unplaced"/>
</dbReference>
<evidence type="ECO:0000256" key="10">
    <source>
        <dbReference type="RuleBase" id="RU000461"/>
    </source>
</evidence>
<dbReference type="GO" id="GO:0016705">
    <property type="term" value="F:oxidoreductase activity, acting on paired donors, with incorporation or reduction of molecular oxygen"/>
    <property type="evidence" value="ECO:0007669"/>
    <property type="project" value="InterPro"/>
</dbReference>
<evidence type="ECO:0000256" key="7">
    <source>
        <dbReference type="ARBA" id="ARBA00023033"/>
    </source>
</evidence>
<keyword evidence="3 9" id="KW-0349">Heme</keyword>
<comment type="subcellular location">
    <subcellularLocation>
        <location evidence="1">Endoplasmic reticulum membrane</location>
    </subcellularLocation>
</comment>
<keyword evidence="4 9" id="KW-0479">Metal-binding</keyword>
<evidence type="ECO:0000256" key="4">
    <source>
        <dbReference type="ARBA" id="ARBA00022723"/>
    </source>
</evidence>
<keyword evidence="6 9" id="KW-0408">Iron</keyword>
<dbReference type="InterPro" id="IPR050196">
    <property type="entry name" value="Cytochrome_P450_Monoox"/>
</dbReference>
<dbReference type="InterPro" id="IPR036396">
    <property type="entry name" value="Cyt_P450_sf"/>
</dbReference>
<evidence type="ECO:0000256" key="3">
    <source>
        <dbReference type="ARBA" id="ARBA00022617"/>
    </source>
</evidence>
<keyword evidence="8" id="KW-0472">Membrane</keyword>
<dbReference type="GO" id="GO:0005789">
    <property type="term" value="C:endoplasmic reticulum membrane"/>
    <property type="evidence" value="ECO:0007669"/>
    <property type="project" value="UniProtKB-SubCell"/>
</dbReference>
<dbReference type="InterPro" id="IPR017972">
    <property type="entry name" value="Cyt_P450_CS"/>
</dbReference>